<dbReference type="EMBL" id="JACLAH010000007">
    <property type="protein sequence ID" value="MBC2649046.1"/>
    <property type="molecule type" value="Genomic_DNA"/>
</dbReference>
<dbReference type="InterPro" id="IPR010982">
    <property type="entry name" value="Lambda_DNA-bd_dom_sf"/>
</dbReference>
<keyword evidence="3" id="KW-1185">Reference proteome</keyword>
<dbReference type="Gene3D" id="1.10.260.40">
    <property type="entry name" value="lambda repressor-like DNA-binding domains"/>
    <property type="match status" value="1"/>
</dbReference>
<evidence type="ECO:0000313" key="3">
    <source>
        <dbReference type="Proteomes" id="UP000586346"/>
    </source>
</evidence>
<dbReference type="Proteomes" id="UP000586346">
    <property type="component" value="Unassembled WGS sequence"/>
</dbReference>
<gene>
    <name evidence="2" type="ORF">H6P72_20800</name>
</gene>
<dbReference type="InterPro" id="IPR031856">
    <property type="entry name" value="YdaS_toxin-like"/>
</dbReference>
<comment type="caution">
    <text evidence="2">The sequence shown here is derived from an EMBL/GenBank/DDBJ whole genome shotgun (WGS) entry which is preliminary data.</text>
</comment>
<feature type="region of interest" description="Disordered" evidence="1">
    <location>
        <begin position="67"/>
        <end position="86"/>
    </location>
</feature>
<protein>
    <submittedName>
        <fullName evidence="2">Helix-turn-helix domain-containing protein</fullName>
    </submittedName>
</protein>
<reference evidence="2 3" key="1">
    <citation type="submission" date="2020-08" db="EMBL/GenBank/DDBJ databases">
        <title>Emergence and comparative genomics analysis of Citrobacter in Fennec fox imported from North Africa to China.</title>
        <authorList>
            <person name="Zheng B."/>
        </authorList>
    </citation>
    <scope>NUCLEOTIDE SEQUENCE [LARGE SCALE GENOMIC DNA]</scope>
    <source>
        <strain evidence="2 3">FF371</strain>
    </source>
</reference>
<proteinExistence type="predicted"/>
<accession>A0ABR6U0U9</accession>
<sequence>MSISPTEAAIKAAGRSLSEVARSFGFKSTQSVANWIINNQVPSERVLQLCEFGGWLITPHQLRPDIYPNPSDGLPDNKPQVTTSVA</sequence>
<dbReference type="RefSeq" id="WP_185654998.1">
    <property type="nucleotide sequence ID" value="NZ_CBDITX010000011.1"/>
</dbReference>
<evidence type="ECO:0000256" key="1">
    <source>
        <dbReference type="SAM" id="MobiDB-lite"/>
    </source>
</evidence>
<evidence type="ECO:0000313" key="2">
    <source>
        <dbReference type="EMBL" id="MBC2649046.1"/>
    </source>
</evidence>
<dbReference type="Pfam" id="PF15943">
    <property type="entry name" value="YdaS_toxin"/>
    <property type="match status" value="1"/>
</dbReference>
<name>A0ABR6U0U9_CITBR</name>
<organism evidence="2 3">
    <name type="scientific">Citrobacter braakii</name>
    <dbReference type="NCBI Taxonomy" id="57706"/>
    <lineage>
        <taxon>Bacteria</taxon>
        <taxon>Pseudomonadati</taxon>
        <taxon>Pseudomonadota</taxon>
        <taxon>Gammaproteobacteria</taxon>
        <taxon>Enterobacterales</taxon>
        <taxon>Enterobacteriaceae</taxon>
        <taxon>Citrobacter</taxon>
        <taxon>Citrobacter freundii complex</taxon>
    </lineage>
</organism>